<gene>
    <name evidence="1" type="ORF">IQ227_23300</name>
</gene>
<dbReference type="Proteomes" id="UP000606776">
    <property type="component" value="Unassembled WGS sequence"/>
</dbReference>
<evidence type="ECO:0000313" key="1">
    <source>
        <dbReference type="EMBL" id="MBE9238865.1"/>
    </source>
</evidence>
<proteinExistence type="predicted"/>
<name>A0ABR9VKW0_9CYAN</name>
<keyword evidence="2" id="KW-1185">Reference proteome</keyword>
<dbReference type="EMBL" id="JADEWB010000222">
    <property type="protein sequence ID" value="MBE9238865.1"/>
    <property type="molecule type" value="Genomic_DNA"/>
</dbReference>
<evidence type="ECO:0000313" key="2">
    <source>
        <dbReference type="Proteomes" id="UP000606776"/>
    </source>
</evidence>
<reference evidence="1 2" key="1">
    <citation type="submission" date="2020-10" db="EMBL/GenBank/DDBJ databases">
        <authorList>
            <person name="Castelo-Branco R."/>
            <person name="Eusebio N."/>
            <person name="Adriana R."/>
            <person name="Vieira A."/>
            <person name="Brugerolle De Fraissinette N."/>
            <person name="Rezende De Castro R."/>
            <person name="Schneider M.P."/>
            <person name="Vasconcelos V."/>
            <person name="Leao P.N."/>
        </authorList>
    </citation>
    <scope>NUCLEOTIDE SEQUENCE [LARGE SCALE GENOMIC DNA]</scope>
    <source>
        <strain evidence="1 2">LEGE 00250</strain>
    </source>
</reference>
<sequence length="90" mass="10342">MNSVELRQKIAQNLLTISPENLKFIDEFVEFIKHKQEANLSETINYRPASGRSILRHAGTWVGNDLEDCLELVSETRGKVTINNRINPFE</sequence>
<comment type="caution">
    <text evidence="1">The sequence shown here is derived from an EMBL/GenBank/DDBJ whole genome shotgun (WGS) entry which is preliminary data.</text>
</comment>
<dbReference type="RefSeq" id="WP_193944196.1">
    <property type="nucleotide sequence ID" value="NZ_JADEWB010000222.1"/>
</dbReference>
<organism evidence="1 2">
    <name type="scientific">Sphaerospermopsis aphanizomenoides LEGE 00250</name>
    <dbReference type="NCBI Taxonomy" id="2777972"/>
    <lineage>
        <taxon>Bacteria</taxon>
        <taxon>Bacillati</taxon>
        <taxon>Cyanobacteriota</taxon>
        <taxon>Cyanophyceae</taxon>
        <taxon>Nostocales</taxon>
        <taxon>Aphanizomenonaceae</taxon>
        <taxon>Sphaerospermopsis</taxon>
        <taxon>Sphaerospermopsis aphanizomenoides</taxon>
    </lineage>
</organism>
<evidence type="ECO:0008006" key="3">
    <source>
        <dbReference type="Google" id="ProtNLM"/>
    </source>
</evidence>
<protein>
    <recommendedName>
        <fullName evidence="3">DUF2281 domain-containing protein</fullName>
    </recommendedName>
</protein>
<accession>A0ABR9VKW0</accession>